<reference evidence="1" key="2">
    <citation type="journal article" date="2015" name="Fish Shellfish Immunol.">
        <title>Early steps in the European eel (Anguilla anguilla)-Vibrio vulnificus interaction in the gills: Role of the RtxA13 toxin.</title>
        <authorList>
            <person name="Callol A."/>
            <person name="Pajuelo D."/>
            <person name="Ebbesson L."/>
            <person name="Teles M."/>
            <person name="MacKenzie S."/>
            <person name="Amaro C."/>
        </authorList>
    </citation>
    <scope>NUCLEOTIDE SEQUENCE</scope>
</reference>
<sequence length="23" mass="2554">MSLVSLRDSLVSLKLKPLVDPNE</sequence>
<name>A0A0E9ST85_ANGAN</name>
<dbReference type="AlphaFoldDB" id="A0A0E9ST85"/>
<dbReference type="EMBL" id="GBXM01063998">
    <property type="protein sequence ID" value="JAH44579.1"/>
    <property type="molecule type" value="Transcribed_RNA"/>
</dbReference>
<reference evidence="1" key="1">
    <citation type="submission" date="2014-11" db="EMBL/GenBank/DDBJ databases">
        <authorList>
            <person name="Amaro Gonzalez C."/>
        </authorList>
    </citation>
    <scope>NUCLEOTIDE SEQUENCE</scope>
</reference>
<accession>A0A0E9ST85</accession>
<organism evidence="1">
    <name type="scientific">Anguilla anguilla</name>
    <name type="common">European freshwater eel</name>
    <name type="synonym">Muraena anguilla</name>
    <dbReference type="NCBI Taxonomy" id="7936"/>
    <lineage>
        <taxon>Eukaryota</taxon>
        <taxon>Metazoa</taxon>
        <taxon>Chordata</taxon>
        <taxon>Craniata</taxon>
        <taxon>Vertebrata</taxon>
        <taxon>Euteleostomi</taxon>
        <taxon>Actinopterygii</taxon>
        <taxon>Neopterygii</taxon>
        <taxon>Teleostei</taxon>
        <taxon>Anguilliformes</taxon>
        <taxon>Anguillidae</taxon>
        <taxon>Anguilla</taxon>
    </lineage>
</organism>
<evidence type="ECO:0000313" key="1">
    <source>
        <dbReference type="EMBL" id="JAH44579.1"/>
    </source>
</evidence>
<protein>
    <submittedName>
        <fullName evidence="1">Uncharacterized protein</fullName>
    </submittedName>
</protein>
<proteinExistence type="predicted"/>